<organism evidence="2 3">
    <name type="scientific">Fusarium vanettenii (strain ATCC MYA-4622 / CBS 123669 / FGSC 9596 / NRRL 45880 / 77-13-4)</name>
    <name type="common">Fusarium solani subsp. pisi</name>
    <dbReference type="NCBI Taxonomy" id="660122"/>
    <lineage>
        <taxon>Eukaryota</taxon>
        <taxon>Fungi</taxon>
        <taxon>Dikarya</taxon>
        <taxon>Ascomycota</taxon>
        <taxon>Pezizomycotina</taxon>
        <taxon>Sordariomycetes</taxon>
        <taxon>Hypocreomycetidae</taxon>
        <taxon>Hypocreales</taxon>
        <taxon>Nectriaceae</taxon>
        <taxon>Fusarium</taxon>
        <taxon>Fusarium solani species complex</taxon>
        <taxon>Fusarium vanettenii</taxon>
    </lineage>
</organism>
<sequence length="588" mass="66104">MEKAVARKNGRVWSDSSRLQLLAYLNLCATYRENLLSTAEDHLKRVTGNDFTQTQIRRKLRFEWEKHGLCDNFDDVFAQGTPSLELSDEEQSEIQAIFTGLLHGPHGLRSNTRETRNRSRAALNTVGTFTAKSPAIRLKLTNKNSPASLIRLKMARSHLLDYSVNDEGNGDSAVNLIEVSESDSELSELSSPCPSFQSAAHSPSPTSSPGPTEQPSDNIGALQDEVLKLKGHNLTLQNRVSELETDHAEMRHLRESTNGDIEYCTRMIYILEKRNKTMSTHSGNVEYSKARRLGLPESTITQEYRDLYVCILNEAQAFYQGDNPPKISSNNQNTHPARGWAIKASGWDLYPLLCHYVSEEIPNSRLVAALVAAGTFDLVFERAFPDVLGVESPLMNGYRRHILAKGKGVSHGSEALHMADLTALESLTHRDTDGKDRLKEQMIEEKVKHLSEFMLQSLSFCITAESQDTTPDGDAVMQEPPDLDNPLRKALNLKFALTTSMTRLKFYFFLPGHEFDETRMEEDDMSSDGFVVKLCLLPALFSVPRDRLDTRIEESRWEVETHYDRCLTEATEQEVASLHLVAKAVVLT</sequence>
<dbReference type="OrthoDB" id="303107at2759"/>
<dbReference type="OMA" id="LAYLNWC"/>
<dbReference type="AlphaFoldDB" id="C7ZHM3"/>
<dbReference type="EMBL" id="GG698928">
    <property type="protein sequence ID" value="EEU36438.1"/>
    <property type="molecule type" value="Genomic_DNA"/>
</dbReference>
<evidence type="ECO:0000313" key="3">
    <source>
        <dbReference type="Proteomes" id="UP000005206"/>
    </source>
</evidence>
<feature type="region of interest" description="Disordered" evidence="1">
    <location>
        <begin position="180"/>
        <end position="218"/>
    </location>
</feature>
<proteinExistence type="predicted"/>
<dbReference type="GeneID" id="9669336"/>
<dbReference type="HOGENOM" id="CLU_030197_0_0_1"/>
<dbReference type="Proteomes" id="UP000005206">
    <property type="component" value="Chromosome 6"/>
</dbReference>
<evidence type="ECO:0000313" key="2">
    <source>
        <dbReference type="EMBL" id="EEU36438.1"/>
    </source>
</evidence>
<dbReference type="InParanoid" id="C7ZHM3"/>
<dbReference type="VEuPathDB" id="FungiDB:NECHADRAFT_81189"/>
<feature type="compositionally biased region" description="Low complexity" evidence="1">
    <location>
        <begin position="202"/>
        <end position="216"/>
    </location>
</feature>
<keyword evidence="3" id="KW-1185">Reference proteome</keyword>
<dbReference type="RefSeq" id="XP_003042151.1">
    <property type="nucleotide sequence ID" value="XM_003042105.1"/>
</dbReference>
<accession>C7ZHM3</accession>
<gene>
    <name evidence="2" type="ORF">NECHADRAFT_81189</name>
</gene>
<dbReference type="eggNOG" id="ENOG502T4FH">
    <property type="taxonomic scope" value="Eukaryota"/>
</dbReference>
<evidence type="ECO:0000256" key="1">
    <source>
        <dbReference type="SAM" id="MobiDB-lite"/>
    </source>
</evidence>
<name>C7ZHM3_FUSV7</name>
<feature type="compositionally biased region" description="Polar residues" evidence="1">
    <location>
        <begin position="192"/>
        <end position="201"/>
    </location>
</feature>
<dbReference type="KEGG" id="nhe:NECHADRAFT_81189"/>
<reference evidence="2 3" key="1">
    <citation type="journal article" date="2009" name="PLoS Genet.">
        <title>The genome of Nectria haematococca: contribution of supernumerary chromosomes to gene expansion.</title>
        <authorList>
            <person name="Coleman J.J."/>
            <person name="Rounsley S.D."/>
            <person name="Rodriguez-Carres M."/>
            <person name="Kuo A."/>
            <person name="Wasmann C.C."/>
            <person name="Grimwood J."/>
            <person name="Schmutz J."/>
            <person name="Taga M."/>
            <person name="White G.J."/>
            <person name="Zhou S."/>
            <person name="Schwartz D.C."/>
            <person name="Freitag M."/>
            <person name="Ma L.J."/>
            <person name="Danchin E.G."/>
            <person name="Henrissat B."/>
            <person name="Coutinho P.M."/>
            <person name="Nelson D.R."/>
            <person name="Straney D."/>
            <person name="Napoli C.A."/>
            <person name="Barker B.M."/>
            <person name="Gribskov M."/>
            <person name="Rep M."/>
            <person name="Kroken S."/>
            <person name="Molnar I."/>
            <person name="Rensing C."/>
            <person name="Kennell J.C."/>
            <person name="Zamora J."/>
            <person name="Farman M.L."/>
            <person name="Selker E.U."/>
            <person name="Salamov A."/>
            <person name="Shapiro H."/>
            <person name="Pangilinan J."/>
            <person name="Lindquist E."/>
            <person name="Lamers C."/>
            <person name="Grigoriev I.V."/>
            <person name="Geiser D.M."/>
            <person name="Covert S.F."/>
            <person name="Temporini E."/>
            <person name="Vanetten H.D."/>
        </authorList>
    </citation>
    <scope>NUCLEOTIDE SEQUENCE [LARGE SCALE GENOMIC DNA]</scope>
    <source>
        <strain evidence="3">ATCC MYA-4622 / CBS 123669 / FGSC 9596 / NRRL 45880 / 77-13-4</strain>
    </source>
</reference>
<protein>
    <submittedName>
        <fullName evidence="2">Uncharacterized protein</fullName>
    </submittedName>
</protein>